<gene>
    <name evidence="3" type="ORF">ASCRUDRAFT_75627</name>
</gene>
<organism evidence="3 4">
    <name type="scientific">Ascoidea rubescens DSM 1968</name>
    <dbReference type="NCBI Taxonomy" id="1344418"/>
    <lineage>
        <taxon>Eukaryota</taxon>
        <taxon>Fungi</taxon>
        <taxon>Dikarya</taxon>
        <taxon>Ascomycota</taxon>
        <taxon>Saccharomycotina</taxon>
        <taxon>Saccharomycetes</taxon>
        <taxon>Ascoideaceae</taxon>
        <taxon>Ascoidea</taxon>
    </lineage>
</organism>
<dbReference type="InterPro" id="IPR028909">
    <property type="entry name" value="bL21-like"/>
</dbReference>
<dbReference type="GO" id="GO:0003735">
    <property type="term" value="F:structural constituent of ribosome"/>
    <property type="evidence" value="ECO:0007669"/>
    <property type="project" value="TreeGrafter"/>
</dbReference>
<protein>
    <recommendedName>
        <fullName evidence="2">Large ribosomal subunit protein bL21m</fullName>
    </recommendedName>
</protein>
<proteinExistence type="inferred from homology"/>
<dbReference type="InterPro" id="IPR036164">
    <property type="entry name" value="bL21-like_sf"/>
</dbReference>
<evidence type="ECO:0000313" key="3">
    <source>
        <dbReference type="EMBL" id="ODV61640.1"/>
    </source>
</evidence>
<dbReference type="PANTHER" id="PTHR21349">
    <property type="entry name" value="50S RIBOSOMAL PROTEIN L21"/>
    <property type="match status" value="1"/>
</dbReference>
<dbReference type="GeneID" id="30966783"/>
<dbReference type="Proteomes" id="UP000095038">
    <property type="component" value="Unassembled WGS sequence"/>
</dbReference>
<dbReference type="EMBL" id="KV454479">
    <property type="protein sequence ID" value="ODV61640.1"/>
    <property type="molecule type" value="Genomic_DNA"/>
</dbReference>
<dbReference type="OrthoDB" id="5994at2759"/>
<dbReference type="GO" id="GO:0005762">
    <property type="term" value="C:mitochondrial large ribosomal subunit"/>
    <property type="evidence" value="ECO:0007669"/>
    <property type="project" value="TreeGrafter"/>
</dbReference>
<dbReference type="AlphaFoldDB" id="A0A1D2VJA1"/>
<dbReference type="FunCoup" id="A0A1D2VJA1">
    <property type="interactions" value="213"/>
</dbReference>
<evidence type="ECO:0000256" key="2">
    <source>
        <dbReference type="ARBA" id="ARBA00044129"/>
    </source>
</evidence>
<evidence type="ECO:0000256" key="1">
    <source>
        <dbReference type="ARBA" id="ARBA00008563"/>
    </source>
</evidence>
<accession>A0A1D2VJA1</accession>
<reference evidence="4" key="1">
    <citation type="submission" date="2016-05" db="EMBL/GenBank/DDBJ databases">
        <title>Comparative genomics of biotechnologically important yeasts.</title>
        <authorList>
            <consortium name="DOE Joint Genome Institute"/>
            <person name="Riley R."/>
            <person name="Haridas S."/>
            <person name="Wolfe K.H."/>
            <person name="Lopes M.R."/>
            <person name="Hittinger C.T."/>
            <person name="Goker M."/>
            <person name="Salamov A."/>
            <person name="Wisecaver J."/>
            <person name="Long T.M."/>
            <person name="Aerts A.L."/>
            <person name="Barry K."/>
            <person name="Choi C."/>
            <person name="Clum A."/>
            <person name="Coughlan A.Y."/>
            <person name="Deshpande S."/>
            <person name="Douglass A.P."/>
            <person name="Hanson S.J."/>
            <person name="Klenk H.-P."/>
            <person name="Labutti K."/>
            <person name="Lapidus A."/>
            <person name="Lindquist E."/>
            <person name="Lipzen A."/>
            <person name="Meier-Kolthoff J.P."/>
            <person name="Ohm R.A."/>
            <person name="Otillar R.P."/>
            <person name="Pangilinan J."/>
            <person name="Peng Y."/>
            <person name="Rokas A."/>
            <person name="Rosa C.A."/>
            <person name="Scheuner C."/>
            <person name="Sibirny A.A."/>
            <person name="Slot J.C."/>
            <person name="Stielow J.B."/>
            <person name="Sun H."/>
            <person name="Kurtzman C.P."/>
            <person name="Blackwell M."/>
            <person name="Grigoriev I.V."/>
            <person name="Jeffries T.W."/>
        </authorList>
    </citation>
    <scope>NUCLEOTIDE SEQUENCE [LARGE SCALE GENOMIC DNA]</scope>
    <source>
        <strain evidence="4">DSM 1968</strain>
    </source>
</reference>
<dbReference type="InParanoid" id="A0A1D2VJA1"/>
<comment type="similarity">
    <text evidence="1">Belongs to the bacterial ribosomal protein bL21 family.</text>
</comment>
<evidence type="ECO:0000313" key="4">
    <source>
        <dbReference type="Proteomes" id="UP000095038"/>
    </source>
</evidence>
<sequence length="243" mass="27957">MLLANFNMLARGSSAIAPILAKLSPLLLKPLFQLRFFSNTSSNNFQLHLSTIISQKYKTLPPDQKEKISFTSFKKNYLSNIEEQKKKDNVQLLNSEIDNINSTIKTITTDLQNFKKVPADNLYATVNIQNFPYLITKGDLINLPYNLRQVEVGTTIKLNNISNLGSRDLFYRLPTSKEKNVTDLYLDNKISELIEIKAVCIEKAKNKAKHVKLERQRCRKNRAFITKLPKTILRIKELKINID</sequence>
<keyword evidence="4" id="KW-1185">Reference proteome</keyword>
<dbReference type="RefSeq" id="XP_020047947.1">
    <property type="nucleotide sequence ID" value="XM_020193147.1"/>
</dbReference>
<dbReference type="STRING" id="1344418.A0A1D2VJA1"/>
<dbReference type="SUPFAM" id="SSF141091">
    <property type="entry name" value="L21p-like"/>
    <property type="match status" value="1"/>
</dbReference>
<dbReference type="PANTHER" id="PTHR21349:SF0">
    <property type="entry name" value="LARGE RIBOSOMAL SUBUNIT PROTEIN BL21M"/>
    <property type="match status" value="1"/>
</dbReference>
<name>A0A1D2VJA1_9ASCO</name>